<keyword evidence="1" id="KW-0547">Nucleotide-binding</keyword>
<dbReference type="InterPro" id="IPR002197">
    <property type="entry name" value="HTH_Fis"/>
</dbReference>
<dbReference type="SMART" id="SM00091">
    <property type="entry name" value="PAS"/>
    <property type="match status" value="1"/>
</dbReference>
<dbReference type="PANTHER" id="PTHR32071:SF57">
    <property type="entry name" value="C4-DICARBOXYLATE TRANSPORT TRANSCRIPTIONAL REGULATORY PROTEIN DCTD"/>
    <property type="match status" value="1"/>
</dbReference>
<dbReference type="FunFam" id="3.40.50.300:FF:000006">
    <property type="entry name" value="DNA-binding transcriptional regulator NtrC"/>
    <property type="match status" value="1"/>
</dbReference>
<dbReference type="Pfam" id="PF13426">
    <property type="entry name" value="PAS_9"/>
    <property type="match status" value="1"/>
</dbReference>
<keyword evidence="8" id="KW-1185">Reference proteome</keyword>
<keyword evidence="2" id="KW-0067">ATP-binding</keyword>
<sequence>MCDVIWDSNKMIFGEENIESISLQNHTFKCIFDDVSVCIVIVNKFGNIRMVNKAYADFLGVEREEVIGKDVTKVIDNTRLHIILQTGKPEIGQIQRLRGHDAITDRIPIIEDGKVIGAIGKVIFKDMQEVNTMYKKLETLRAELNYHKEQGKENSFTLKDIIGDNYKMVELKATALRVAQFDSTVLITGESGTGKEGFANAIHELSKRKGQNFVKINCAAIPENILEAELFGYEEGAFTGAKHGGKIGKFELAHRGTIFLDEIGDMSFTTQSKILRVLQEKEIERVGGNGRKKIDVRIIAATNQNLFEKIIEGKFREDLYYRLNVLAFEIPPLRERSDDVRQLCYFFLKKYNEKFGTDIEKIDEEVLDCLEKYKWPGNVRELENTIERAFAYANDNIIKKEHLPKKMVKDNPDIPIGHLGIMLEGYEKQIIFKALETYGWNKSKTSKALGINRANLYKKMKKYNIYGG</sequence>
<reference evidence="7" key="1">
    <citation type="submission" date="2021-04" db="EMBL/GenBank/DDBJ databases">
        <title>Sinoanaerobacter chloroacetimidivorans sp. nov., an obligate anaerobic bacterium isolated from anaerobic sludge.</title>
        <authorList>
            <person name="Bao Y."/>
        </authorList>
    </citation>
    <scope>NUCLEOTIDE SEQUENCE</scope>
    <source>
        <strain evidence="7">BAD-6</strain>
    </source>
</reference>
<dbReference type="SUPFAM" id="SSF55785">
    <property type="entry name" value="PYP-like sensor domain (PAS domain)"/>
    <property type="match status" value="1"/>
</dbReference>
<dbReference type="CDD" id="cd00009">
    <property type="entry name" value="AAA"/>
    <property type="match status" value="1"/>
</dbReference>
<evidence type="ECO:0000256" key="2">
    <source>
        <dbReference type="ARBA" id="ARBA00022840"/>
    </source>
</evidence>
<dbReference type="RefSeq" id="WP_227018727.1">
    <property type="nucleotide sequence ID" value="NZ_JAGSND010000007.1"/>
</dbReference>
<accession>A0A8J7W3J8</accession>
<dbReference type="SUPFAM" id="SSF46689">
    <property type="entry name" value="Homeodomain-like"/>
    <property type="match status" value="1"/>
</dbReference>
<dbReference type="PROSITE" id="PS00688">
    <property type="entry name" value="SIGMA54_INTERACT_3"/>
    <property type="match status" value="1"/>
</dbReference>
<dbReference type="InterPro" id="IPR058031">
    <property type="entry name" value="AAA_lid_NorR"/>
</dbReference>
<dbReference type="Gene3D" id="1.10.10.60">
    <property type="entry name" value="Homeodomain-like"/>
    <property type="match status" value="1"/>
</dbReference>
<dbReference type="InterPro" id="IPR000014">
    <property type="entry name" value="PAS"/>
</dbReference>
<comment type="caution">
    <text evidence="7">The sequence shown here is derived from an EMBL/GenBank/DDBJ whole genome shotgun (WGS) entry which is preliminary data.</text>
</comment>
<dbReference type="Pfam" id="PF02954">
    <property type="entry name" value="HTH_8"/>
    <property type="match status" value="1"/>
</dbReference>
<keyword evidence="3" id="KW-0805">Transcription regulation</keyword>
<keyword evidence="4" id="KW-0804">Transcription</keyword>
<dbReference type="GO" id="GO:0043565">
    <property type="term" value="F:sequence-specific DNA binding"/>
    <property type="evidence" value="ECO:0007669"/>
    <property type="project" value="InterPro"/>
</dbReference>
<feature type="domain" description="Sigma-54 factor interaction" evidence="5">
    <location>
        <begin position="161"/>
        <end position="391"/>
    </location>
</feature>
<dbReference type="PROSITE" id="PS50112">
    <property type="entry name" value="PAS"/>
    <property type="match status" value="1"/>
</dbReference>
<dbReference type="PRINTS" id="PR01590">
    <property type="entry name" value="HTHFIS"/>
</dbReference>
<evidence type="ECO:0000256" key="4">
    <source>
        <dbReference type="ARBA" id="ARBA00023163"/>
    </source>
</evidence>
<dbReference type="PROSITE" id="PS50045">
    <property type="entry name" value="SIGMA54_INTERACT_4"/>
    <property type="match status" value="1"/>
</dbReference>
<feature type="domain" description="PAS" evidence="6">
    <location>
        <begin position="24"/>
        <end position="76"/>
    </location>
</feature>
<evidence type="ECO:0000313" key="8">
    <source>
        <dbReference type="Proteomes" id="UP000675664"/>
    </source>
</evidence>
<dbReference type="InterPro" id="IPR027417">
    <property type="entry name" value="P-loop_NTPase"/>
</dbReference>
<dbReference type="GO" id="GO:0005524">
    <property type="term" value="F:ATP binding"/>
    <property type="evidence" value="ECO:0007669"/>
    <property type="project" value="UniProtKB-KW"/>
</dbReference>
<dbReference type="Gene3D" id="3.40.50.300">
    <property type="entry name" value="P-loop containing nucleotide triphosphate hydrolases"/>
    <property type="match status" value="1"/>
</dbReference>
<dbReference type="Pfam" id="PF00158">
    <property type="entry name" value="Sigma54_activat"/>
    <property type="match status" value="1"/>
</dbReference>
<gene>
    <name evidence="7" type="ORF">KCX82_12010</name>
</gene>
<dbReference type="EMBL" id="JAGSND010000007">
    <property type="protein sequence ID" value="MBR0598605.1"/>
    <property type="molecule type" value="Genomic_DNA"/>
</dbReference>
<evidence type="ECO:0000259" key="5">
    <source>
        <dbReference type="PROSITE" id="PS50045"/>
    </source>
</evidence>
<dbReference type="Proteomes" id="UP000675664">
    <property type="component" value="Unassembled WGS sequence"/>
</dbReference>
<dbReference type="Gene3D" id="1.10.8.60">
    <property type="match status" value="1"/>
</dbReference>
<reference evidence="7" key="2">
    <citation type="submission" date="2021-04" db="EMBL/GenBank/DDBJ databases">
        <authorList>
            <person name="Liu J."/>
        </authorList>
    </citation>
    <scope>NUCLEOTIDE SEQUENCE</scope>
    <source>
        <strain evidence="7">BAD-6</strain>
    </source>
</reference>
<name>A0A8J7W3J8_9FIRM</name>
<evidence type="ECO:0000259" key="6">
    <source>
        <dbReference type="PROSITE" id="PS50112"/>
    </source>
</evidence>
<dbReference type="GO" id="GO:0006355">
    <property type="term" value="P:regulation of DNA-templated transcription"/>
    <property type="evidence" value="ECO:0007669"/>
    <property type="project" value="InterPro"/>
</dbReference>
<dbReference type="InterPro" id="IPR035965">
    <property type="entry name" value="PAS-like_dom_sf"/>
</dbReference>
<dbReference type="InterPro" id="IPR003593">
    <property type="entry name" value="AAA+_ATPase"/>
</dbReference>
<organism evidence="7 8">
    <name type="scientific">Sinanaerobacter chloroacetimidivorans</name>
    <dbReference type="NCBI Taxonomy" id="2818044"/>
    <lineage>
        <taxon>Bacteria</taxon>
        <taxon>Bacillati</taxon>
        <taxon>Bacillota</taxon>
        <taxon>Clostridia</taxon>
        <taxon>Peptostreptococcales</taxon>
        <taxon>Anaerovoracaceae</taxon>
        <taxon>Sinanaerobacter</taxon>
    </lineage>
</organism>
<dbReference type="InterPro" id="IPR025662">
    <property type="entry name" value="Sigma_54_int_dom_ATP-bd_1"/>
</dbReference>
<dbReference type="SMART" id="SM00382">
    <property type="entry name" value="AAA"/>
    <property type="match status" value="1"/>
</dbReference>
<dbReference type="NCBIfam" id="TIGR00229">
    <property type="entry name" value="sensory_box"/>
    <property type="match status" value="1"/>
</dbReference>
<dbReference type="AlphaFoldDB" id="A0A8J7W3J8"/>
<dbReference type="PANTHER" id="PTHR32071">
    <property type="entry name" value="TRANSCRIPTIONAL REGULATORY PROTEIN"/>
    <property type="match status" value="1"/>
</dbReference>
<proteinExistence type="predicted"/>
<dbReference type="Gene3D" id="3.30.450.20">
    <property type="entry name" value="PAS domain"/>
    <property type="match status" value="1"/>
</dbReference>
<dbReference type="SUPFAM" id="SSF52540">
    <property type="entry name" value="P-loop containing nucleoside triphosphate hydrolases"/>
    <property type="match status" value="1"/>
</dbReference>
<dbReference type="Pfam" id="PF25601">
    <property type="entry name" value="AAA_lid_14"/>
    <property type="match status" value="1"/>
</dbReference>
<evidence type="ECO:0000313" key="7">
    <source>
        <dbReference type="EMBL" id="MBR0598605.1"/>
    </source>
</evidence>
<evidence type="ECO:0000256" key="1">
    <source>
        <dbReference type="ARBA" id="ARBA00022741"/>
    </source>
</evidence>
<protein>
    <submittedName>
        <fullName evidence="7">Sigma 54-interacting transcriptional regulator</fullName>
    </submittedName>
</protein>
<dbReference type="InterPro" id="IPR025944">
    <property type="entry name" value="Sigma_54_int_dom_CS"/>
</dbReference>
<dbReference type="CDD" id="cd00130">
    <property type="entry name" value="PAS"/>
    <property type="match status" value="1"/>
</dbReference>
<evidence type="ECO:0000256" key="3">
    <source>
        <dbReference type="ARBA" id="ARBA00023015"/>
    </source>
</evidence>
<dbReference type="InterPro" id="IPR002078">
    <property type="entry name" value="Sigma_54_int"/>
</dbReference>
<dbReference type="PROSITE" id="PS00675">
    <property type="entry name" value="SIGMA54_INTERACT_1"/>
    <property type="match status" value="1"/>
</dbReference>
<dbReference type="InterPro" id="IPR009057">
    <property type="entry name" value="Homeodomain-like_sf"/>
</dbReference>